<keyword evidence="1 2" id="KW-0732">Signal</keyword>
<dbReference type="PANTHER" id="PTHR43405">
    <property type="entry name" value="GLYCOSYL HYDROLASE DIGH"/>
    <property type="match status" value="1"/>
</dbReference>
<dbReference type="Gene3D" id="3.20.20.80">
    <property type="entry name" value="Glycosidases"/>
    <property type="match status" value="1"/>
</dbReference>
<evidence type="ECO:0000259" key="4">
    <source>
        <dbReference type="Pfam" id="PF07833"/>
    </source>
</evidence>
<gene>
    <name evidence="5" type="ORF">PSTEL_18365</name>
</gene>
<dbReference type="InterPro" id="IPR017853">
    <property type="entry name" value="GH"/>
</dbReference>
<protein>
    <recommendedName>
        <fullName evidence="7">Glycosyl hydrolase-like 10 domain-containing protein</fullName>
    </recommendedName>
</protein>
<dbReference type="SUPFAM" id="SSF55383">
    <property type="entry name" value="Copper amine oxidase, domain N"/>
    <property type="match status" value="1"/>
</dbReference>
<evidence type="ECO:0008006" key="7">
    <source>
        <dbReference type="Google" id="ProtNLM"/>
    </source>
</evidence>
<dbReference type="PANTHER" id="PTHR43405:SF1">
    <property type="entry name" value="GLYCOSYL HYDROLASE DIGH"/>
    <property type="match status" value="1"/>
</dbReference>
<evidence type="ECO:0000259" key="3">
    <source>
        <dbReference type="Pfam" id="PF02638"/>
    </source>
</evidence>
<dbReference type="HOGENOM" id="CLU_471615_0_0_9"/>
<dbReference type="RefSeq" id="WP_038697323.1">
    <property type="nucleotide sequence ID" value="NZ_CP009286.1"/>
</dbReference>
<proteinExistence type="predicted"/>
<feature type="signal peptide" evidence="2">
    <location>
        <begin position="1"/>
        <end position="27"/>
    </location>
</feature>
<keyword evidence="6" id="KW-1185">Reference proteome</keyword>
<dbReference type="Proteomes" id="UP000029507">
    <property type="component" value="Chromosome"/>
</dbReference>
<dbReference type="STRING" id="169760.PSTEL_18365"/>
<feature type="domain" description="Glycosyl hydrolase-like 10" evidence="3">
    <location>
        <begin position="181"/>
        <end position="501"/>
    </location>
</feature>
<feature type="chain" id="PRO_5001846774" description="Glycosyl hydrolase-like 10 domain-containing protein" evidence="2">
    <location>
        <begin position="28"/>
        <end position="548"/>
    </location>
</feature>
<evidence type="ECO:0000313" key="6">
    <source>
        <dbReference type="Proteomes" id="UP000029507"/>
    </source>
</evidence>
<dbReference type="SUPFAM" id="SSF51445">
    <property type="entry name" value="(Trans)glycosidases"/>
    <property type="match status" value="1"/>
</dbReference>
<feature type="domain" description="Copper amine oxidase-like N-terminal" evidence="4">
    <location>
        <begin position="36"/>
        <end position="142"/>
    </location>
</feature>
<dbReference type="AlphaFoldDB" id="A0A089LV36"/>
<name>A0A089LV36_9BACL</name>
<dbReference type="InterPro" id="IPR003790">
    <property type="entry name" value="GHL10"/>
</dbReference>
<dbReference type="InterPro" id="IPR052177">
    <property type="entry name" value="Divisome_Glycosyl_Hydrolase"/>
</dbReference>
<dbReference type="OrthoDB" id="9794671at2"/>
<evidence type="ECO:0000256" key="2">
    <source>
        <dbReference type="SAM" id="SignalP"/>
    </source>
</evidence>
<organism evidence="5 6">
    <name type="scientific">Paenibacillus stellifer</name>
    <dbReference type="NCBI Taxonomy" id="169760"/>
    <lineage>
        <taxon>Bacteria</taxon>
        <taxon>Bacillati</taxon>
        <taxon>Bacillota</taxon>
        <taxon>Bacilli</taxon>
        <taxon>Bacillales</taxon>
        <taxon>Paenibacillaceae</taxon>
        <taxon>Paenibacillus</taxon>
    </lineage>
</organism>
<dbReference type="Pfam" id="PF07833">
    <property type="entry name" value="Cu_amine_oxidN1"/>
    <property type="match status" value="1"/>
</dbReference>
<reference evidence="5 6" key="1">
    <citation type="submission" date="2014-08" db="EMBL/GenBank/DDBJ databases">
        <title>Comparative genomics of the Paenibacillus odorifer group.</title>
        <authorList>
            <person name="den Bakker H.C."/>
            <person name="Tsai Y.-C."/>
            <person name="Martin N."/>
            <person name="Korlach J."/>
            <person name="Wiedmann M."/>
        </authorList>
    </citation>
    <scope>NUCLEOTIDE SEQUENCE [LARGE SCALE GENOMIC DNA]</scope>
    <source>
        <strain evidence="5 6">DSM 14472</strain>
    </source>
</reference>
<dbReference type="EMBL" id="CP009286">
    <property type="protein sequence ID" value="AIQ64782.1"/>
    <property type="molecule type" value="Genomic_DNA"/>
</dbReference>
<accession>A0A089LV36</accession>
<dbReference type="Pfam" id="PF02638">
    <property type="entry name" value="GHL10"/>
    <property type="match status" value="1"/>
</dbReference>
<dbReference type="Gene3D" id="3.30.457.10">
    <property type="entry name" value="Copper amine oxidase-like, N-terminal domain"/>
    <property type="match status" value="1"/>
</dbReference>
<dbReference type="InterPro" id="IPR012854">
    <property type="entry name" value="Cu_amine_oxidase-like_N"/>
</dbReference>
<sequence length="548" mass="60010">MKRKSWIIGLLLIVLMMPFVQPGAAHSAAASITLELDGSTLASEVPPYLNAKNVTMVPLGVISKGLKAGVQWNQSTKTVTVTKGGDELKLTSGKSSAQVNGASVALDSSVLIRQGRVMVPIRFVAEQLGLQVVWNKAEQLISLYTLAEVPDVTTPVTPTVPTVPSVPSPTVPTIPGTGKAMKGVWISTVFNLDWPSASSAGKADKQKQEYTALLDKLQAVGFNAVFVQVRPSGDSLYPSALVPWSKVLSGTQGKDPGYDPLAFMIEETHKRGMQFHAWFNPFRATTDGNTSQLASSHIVKAHPDWVVQMSSKADNKYYINPGIPEARQSIIDTVLEVVKGYDIDGVHLDDYFYPSSSFPDDSTYKAYNAKGIASVADWRRDNINDFVQQLGAQIHAVKPAVSYGISPFGVWRNSSKDSTGSDTKAGVSAYDDMYADVRMWIQQGWVDYVAPQIYWSLSFNTARYDKLVDWWVNEVKGTGVKLYIGQAAYKVGAADQSAEWQSGQQIINQLKYNETYSEVQGSIMFRANDITVRNPGDLTSLLTFYFKS</sequence>
<dbReference type="InterPro" id="IPR036582">
    <property type="entry name" value="Mao_N_sf"/>
</dbReference>
<evidence type="ECO:0000256" key="1">
    <source>
        <dbReference type="ARBA" id="ARBA00022729"/>
    </source>
</evidence>
<evidence type="ECO:0000313" key="5">
    <source>
        <dbReference type="EMBL" id="AIQ64782.1"/>
    </source>
</evidence>
<dbReference type="KEGG" id="pste:PSTEL_18365"/>